<feature type="non-terminal residue" evidence="2">
    <location>
        <position position="1"/>
    </location>
</feature>
<dbReference type="SMART" id="SM01100">
    <property type="entry name" value="CRAL_TRIO_N"/>
    <property type="match status" value="1"/>
</dbReference>
<dbReference type="EMBL" id="CAJVCH010082237">
    <property type="protein sequence ID" value="CAG7721721.1"/>
    <property type="molecule type" value="Genomic_DNA"/>
</dbReference>
<evidence type="ECO:0000313" key="2">
    <source>
        <dbReference type="EMBL" id="CAG7721721.1"/>
    </source>
</evidence>
<dbReference type="InterPro" id="IPR011074">
    <property type="entry name" value="CRAL/TRIO_N_dom"/>
</dbReference>
<dbReference type="Proteomes" id="UP000708208">
    <property type="component" value="Unassembled WGS sequence"/>
</dbReference>
<gene>
    <name evidence="2" type="ORF">AFUS01_LOCUS10915</name>
</gene>
<dbReference type="Pfam" id="PF03765">
    <property type="entry name" value="CRAL_TRIO_N"/>
    <property type="match status" value="1"/>
</dbReference>
<accession>A0A8J2JKK5</accession>
<dbReference type="OrthoDB" id="6682367at2759"/>
<keyword evidence="3" id="KW-1185">Reference proteome</keyword>
<organism evidence="2 3">
    <name type="scientific">Allacma fusca</name>
    <dbReference type="NCBI Taxonomy" id="39272"/>
    <lineage>
        <taxon>Eukaryota</taxon>
        <taxon>Metazoa</taxon>
        <taxon>Ecdysozoa</taxon>
        <taxon>Arthropoda</taxon>
        <taxon>Hexapoda</taxon>
        <taxon>Collembola</taxon>
        <taxon>Symphypleona</taxon>
        <taxon>Sminthuridae</taxon>
        <taxon>Allacma</taxon>
    </lineage>
</organism>
<sequence length="59" mass="7002">MADRAPTPAELAIQQLKEALKDLVEVRRDFEDDLFLLRWLKARNMDVKKAEKMARGWHH</sequence>
<feature type="domain" description="CRAL/TRIO N-terminal" evidence="1">
    <location>
        <begin position="32"/>
        <end position="57"/>
    </location>
</feature>
<dbReference type="AlphaFoldDB" id="A0A8J2JKK5"/>
<evidence type="ECO:0000259" key="1">
    <source>
        <dbReference type="SMART" id="SM01100"/>
    </source>
</evidence>
<proteinExistence type="predicted"/>
<protein>
    <recommendedName>
        <fullName evidence="1">CRAL/TRIO N-terminal domain-containing protein</fullName>
    </recommendedName>
</protein>
<comment type="caution">
    <text evidence="2">The sequence shown here is derived from an EMBL/GenBank/DDBJ whole genome shotgun (WGS) entry which is preliminary data.</text>
</comment>
<reference evidence="2" key="1">
    <citation type="submission" date="2021-06" db="EMBL/GenBank/DDBJ databases">
        <authorList>
            <person name="Hodson N. C."/>
            <person name="Mongue J. A."/>
            <person name="Jaron S. K."/>
        </authorList>
    </citation>
    <scope>NUCLEOTIDE SEQUENCE</scope>
</reference>
<evidence type="ECO:0000313" key="3">
    <source>
        <dbReference type="Proteomes" id="UP000708208"/>
    </source>
</evidence>
<name>A0A8J2JKK5_9HEXA</name>